<reference evidence="2 3" key="1">
    <citation type="journal article" date="2019" name="ACS Chem. Biol.">
        <title>Identification and Mobilization of a Cryptic Antibiotic Biosynthesis Gene Locus from a Human-Pathogenic Nocardia Isolate.</title>
        <authorList>
            <person name="Herisse M."/>
            <person name="Ishida K."/>
            <person name="Porter J.L."/>
            <person name="Howden B."/>
            <person name="Hertweck C."/>
            <person name="Stinear T.P."/>
            <person name="Pidot S.J."/>
        </authorList>
    </citation>
    <scope>NUCLEOTIDE SEQUENCE [LARGE SCALE GENOMIC DNA]</scope>
    <source>
        <strain evidence="2 3">AUSMDU00024985</strain>
    </source>
</reference>
<evidence type="ECO:0000313" key="3">
    <source>
        <dbReference type="Proteomes" id="UP000501705"/>
    </source>
</evidence>
<dbReference type="RefSeq" id="WP_167464810.1">
    <property type="nucleotide sequence ID" value="NZ_CP046171.1"/>
</dbReference>
<dbReference type="EMBL" id="CP046171">
    <property type="protein sequence ID" value="QIS05745.1"/>
    <property type="molecule type" value="Genomic_DNA"/>
</dbReference>
<proteinExistence type="predicted"/>
<dbReference type="Proteomes" id="UP000501705">
    <property type="component" value="Chromosome"/>
</dbReference>
<feature type="transmembrane region" description="Helical" evidence="1">
    <location>
        <begin position="51"/>
        <end position="70"/>
    </location>
</feature>
<name>A0A6G9XXS5_NOCBR</name>
<protein>
    <submittedName>
        <fullName evidence="2">Uncharacterized protein</fullName>
    </submittedName>
</protein>
<accession>A0A6G9XXS5</accession>
<keyword evidence="1" id="KW-1133">Transmembrane helix</keyword>
<keyword evidence="1" id="KW-0812">Transmembrane</keyword>
<evidence type="ECO:0000256" key="1">
    <source>
        <dbReference type="SAM" id="Phobius"/>
    </source>
</evidence>
<keyword evidence="1" id="KW-0472">Membrane</keyword>
<organism evidence="2 3">
    <name type="scientific">Nocardia brasiliensis</name>
    <dbReference type="NCBI Taxonomy" id="37326"/>
    <lineage>
        <taxon>Bacteria</taxon>
        <taxon>Bacillati</taxon>
        <taxon>Actinomycetota</taxon>
        <taxon>Actinomycetes</taxon>
        <taxon>Mycobacteriales</taxon>
        <taxon>Nocardiaceae</taxon>
        <taxon>Nocardia</taxon>
    </lineage>
</organism>
<gene>
    <name evidence="2" type="ORF">F5X71_28635</name>
</gene>
<sequence length="79" mass="8175">MSAAVHPVDARPPAGRALAVAVRHLVMVAPSIASVPLISRSLHLDDRQARVLLCATVLFSGFGTILQSGGRLGCCWAAA</sequence>
<evidence type="ECO:0000313" key="2">
    <source>
        <dbReference type="EMBL" id="QIS05745.1"/>
    </source>
</evidence>
<feature type="transmembrane region" description="Helical" evidence="1">
    <location>
        <begin position="20"/>
        <end position="39"/>
    </location>
</feature>
<dbReference type="AlphaFoldDB" id="A0A6G9XXS5"/>